<keyword evidence="4 11" id="KW-0963">Cytoplasm</keyword>
<dbReference type="InParanoid" id="A0A6L2PFB3"/>
<keyword evidence="5 11" id="KW-0489">Methyltransferase</keyword>
<evidence type="ECO:0000256" key="3">
    <source>
        <dbReference type="ARBA" id="ARBA00009056"/>
    </source>
</evidence>
<evidence type="ECO:0000256" key="7">
    <source>
        <dbReference type="ARBA" id="ARBA00022691"/>
    </source>
</evidence>
<comment type="caution">
    <text evidence="13">The sequence shown here is derived from an EMBL/GenBank/DDBJ whole genome shotgun (WGS) entry which is preliminary data.</text>
</comment>
<dbReference type="GO" id="GO:0030488">
    <property type="term" value="P:tRNA methylation"/>
    <property type="evidence" value="ECO:0007669"/>
    <property type="project" value="UniProtKB-UniRule"/>
</dbReference>
<organism evidence="13 14">
    <name type="scientific">Coptotermes formosanus</name>
    <name type="common">Formosan subterranean termite</name>
    <dbReference type="NCBI Taxonomy" id="36987"/>
    <lineage>
        <taxon>Eukaryota</taxon>
        <taxon>Metazoa</taxon>
        <taxon>Ecdysozoa</taxon>
        <taxon>Arthropoda</taxon>
        <taxon>Hexapoda</taxon>
        <taxon>Insecta</taxon>
        <taxon>Pterygota</taxon>
        <taxon>Neoptera</taxon>
        <taxon>Polyneoptera</taxon>
        <taxon>Dictyoptera</taxon>
        <taxon>Blattodea</taxon>
        <taxon>Blattoidea</taxon>
        <taxon>Termitoidae</taxon>
        <taxon>Rhinotermitidae</taxon>
        <taxon>Coptotermes</taxon>
    </lineage>
</organism>
<reference evidence="14" key="1">
    <citation type="submission" date="2020-01" db="EMBL/GenBank/DDBJ databases">
        <title>Draft genome sequence of the Termite Coptotermes fromosanus.</title>
        <authorList>
            <person name="Itakura S."/>
            <person name="Yosikawa Y."/>
            <person name="Umezawa K."/>
        </authorList>
    </citation>
    <scope>NUCLEOTIDE SEQUENCE [LARGE SCALE GENOMIC DNA]</scope>
</reference>
<evidence type="ECO:0000256" key="8">
    <source>
        <dbReference type="ARBA" id="ARBA00022694"/>
    </source>
</evidence>
<dbReference type="PANTHER" id="PTHR21210">
    <property type="entry name" value="TRNA (URACIL-O(2)-)-METHYLTRANSFERASE-RELATED"/>
    <property type="match status" value="1"/>
</dbReference>
<protein>
    <recommendedName>
        <fullName evidence="11">tRNA (uracil-O(2)-)-methyltransferase</fullName>
        <ecNumber evidence="11">2.1.1.211</ecNumber>
    </recommendedName>
</protein>
<dbReference type="PANTHER" id="PTHR21210:SF0">
    <property type="entry name" value="TRNA (URACIL-O(2)-)-METHYLTRANSFERASE-RELATED"/>
    <property type="match status" value="1"/>
</dbReference>
<keyword evidence="10" id="KW-0863">Zinc-finger</keyword>
<gene>
    <name evidence="13" type="ORF">Cfor_11404</name>
</gene>
<keyword evidence="8 11" id="KW-0819">tRNA processing</keyword>
<comment type="function">
    <text evidence="11">Adenosyl-L-methionine (AdoMet)-dependent tRNA (uracil-O(2)-)-methyltransferase.</text>
</comment>
<dbReference type="InterPro" id="IPR000571">
    <property type="entry name" value="Znf_CCCH"/>
</dbReference>
<evidence type="ECO:0000313" key="14">
    <source>
        <dbReference type="Proteomes" id="UP000502823"/>
    </source>
</evidence>
<proteinExistence type="inferred from homology"/>
<dbReference type="GO" id="GO:0005737">
    <property type="term" value="C:cytoplasm"/>
    <property type="evidence" value="ECO:0007669"/>
    <property type="project" value="UniProtKB-SubCell"/>
</dbReference>
<dbReference type="InterPro" id="IPR011671">
    <property type="entry name" value="tRNA_uracil_MeTrfase"/>
</dbReference>
<comment type="catalytic activity">
    <reaction evidence="9 11">
        <text>uridine(44) in tRNA(Ser) + S-adenosyl-L-methionine = 2'-O-methyluridine(44) in tRNA(Ser) + S-adenosyl-L-homocysteine + H(+)</text>
        <dbReference type="Rhea" id="RHEA:43100"/>
        <dbReference type="Rhea" id="RHEA-COMP:10339"/>
        <dbReference type="Rhea" id="RHEA-COMP:10340"/>
        <dbReference type="ChEBI" id="CHEBI:15378"/>
        <dbReference type="ChEBI" id="CHEBI:57856"/>
        <dbReference type="ChEBI" id="CHEBI:59789"/>
        <dbReference type="ChEBI" id="CHEBI:65315"/>
        <dbReference type="ChEBI" id="CHEBI:74478"/>
        <dbReference type="EC" id="2.1.1.211"/>
    </reaction>
</comment>
<dbReference type="SUPFAM" id="SSF53335">
    <property type="entry name" value="S-adenosyl-L-methionine-dependent methyltransferases"/>
    <property type="match status" value="1"/>
</dbReference>
<keyword evidence="6 11" id="KW-0808">Transferase</keyword>
<evidence type="ECO:0000313" key="13">
    <source>
        <dbReference type="EMBL" id="GFG29255.1"/>
    </source>
</evidence>
<dbReference type="GO" id="GO:0008270">
    <property type="term" value="F:zinc ion binding"/>
    <property type="evidence" value="ECO:0007669"/>
    <property type="project" value="UniProtKB-KW"/>
</dbReference>
<dbReference type="AlphaFoldDB" id="A0A6L2PFB3"/>
<comment type="function">
    <text evidence="1">Probable adenosyl-L-methionine (AdoMet)-dependent tRNA (uracil-O(2)-)-methyltransferase.</text>
</comment>
<dbReference type="EMBL" id="BLKM01010103">
    <property type="protein sequence ID" value="GFG29255.1"/>
    <property type="molecule type" value="Genomic_DNA"/>
</dbReference>
<evidence type="ECO:0000259" key="12">
    <source>
        <dbReference type="PROSITE" id="PS50103"/>
    </source>
</evidence>
<keyword evidence="7 11" id="KW-0949">S-adenosyl-L-methionine</keyword>
<evidence type="ECO:0000256" key="5">
    <source>
        <dbReference type="ARBA" id="ARBA00022603"/>
    </source>
</evidence>
<accession>A0A6L2PFB3</accession>
<dbReference type="OrthoDB" id="10047021at2759"/>
<dbReference type="EC" id="2.1.1.211" evidence="11"/>
<keyword evidence="14" id="KW-1185">Reference proteome</keyword>
<sequence>MSSNDQGNLICHQTHATLEQFWKAIDIWNKCPHVVNRRLCGVICLFVGKILNSEVDHNVIISKIRDTSIPTATSLEDDHILKILKEAEIQAEKDCNVSEAGAYIYFKKLLPRNYDKFEPCLELVIVDKLKNVALFTGLQGHSEQPNLTPNFPYTFCYLEEKSEIVLAVKNENSACISNVNWIKSQLFPKIIKWAETADIEGESNKLVTSSLNLVNIVKYNELYQHLKKKYGLQMVQIWPENTDPLKFVYEDVAIATYLLLLWEEERLQRGTPDVYQTFVDLGCGNGLLVHILNSEGHQGVGLDVRKRKIWDLYPSHTKLQVQSIVPSAECLFPEADWLIGNHSDELTPWIPIIAARSSYSCRFFLLPCCCYELNGQKYQRANSSHSQYMDYLDYIHKLCKVCGFKTKLDRLRIPSTKRVCLVGCARNYPEENAVNVDRDVKILIDSKTSKHLAVISREQTGCCLEMKGSVEEKWVQGIKIRGQGEKVRNCTQLHRELVEEILKMVAEQLLNKQELTLLSSNEGEVRLWNAGGRLSLEELASLIPREKLKKLKNECGGLQTLLKNNGHVFCVKCGYVQLKVPSVEALIQKKKPVSLQKSDCQRSVRSAPRKQKPCWFQFNHPDGCPLSDDDCSYRHTTL</sequence>
<evidence type="ECO:0000256" key="10">
    <source>
        <dbReference type="PROSITE-ProRule" id="PRU00723"/>
    </source>
</evidence>
<feature type="zinc finger region" description="C3H1-type" evidence="10">
    <location>
        <begin position="608"/>
        <end position="638"/>
    </location>
</feature>
<evidence type="ECO:0000256" key="2">
    <source>
        <dbReference type="ARBA" id="ARBA00004496"/>
    </source>
</evidence>
<evidence type="ECO:0000256" key="1">
    <source>
        <dbReference type="ARBA" id="ARBA00002778"/>
    </source>
</evidence>
<comment type="similarity">
    <text evidence="3 11">Belongs to the TRM44 family.</text>
</comment>
<keyword evidence="10" id="KW-0479">Metal-binding</keyword>
<dbReference type="InterPro" id="IPR029063">
    <property type="entry name" value="SAM-dependent_MTases_sf"/>
</dbReference>
<evidence type="ECO:0000256" key="9">
    <source>
        <dbReference type="ARBA" id="ARBA00047957"/>
    </source>
</evidence>
<dbReference type="PROSITE" id="PS50103">
    <property type="entry name" value="ZF_C3H1"/>
    <property type="match status" value="1"/>
</dbReference>
<name>A0A6L2PFB3_COPFO</name>
<dbReference type="FunCoup" id="A0A6L2PFB3">
    <property type="interactions" value="1297"/>
</dbReference>
<dbReference type="Pfam" id="PF07757">
    <property type="entry name" value="AdoMet_MTase"/>
    <property type="match status" value="1"/>
</dbReference>
<evidence type="ECO:0000256" key="11">
    <source>
        <dbReference type="RuleBase" id="RU368004"/>
    </source>
</evidence>
<dbReference type="GO" id="GO:0141101">
    <property type="term" value="F:tRNA(Ser) (uridine(44)-2'-O-)-methyltransferase activity"/>
    <property type="evidence" value="ECO:0007669"/>
    <property type="project" value="UniProtKB-EC"/>
</dbReference>
<dbReference type="Proteomes" id="UP000502823">
    <property type="component" value="Unassembled WGS sequence"/>
</dbReference>
<feature type="domain" description="C3H1-type" evidence="12">
    <location>
        <begin position="608"/>
        <end position="638"/>
    </location>
</feature>
<keyword evidence="10" id="KW-0862">Zinc</keyword>
<evidence type="ECO:0000256" key="4">
    <source>
        <dbReference type="ARBA" id="ARBA00022490"/>
    </source>
</evidence>
<comment type="subcellular location">
    <subcellularLocation>
        <location evidence="2 11">Cytoplasm</location>
    </subcellularLocation>
</comment>
<evidence type="ECO:0000256" key="6">
    <source>
        <dbReference type="ARBA" id="ARBA00022679"/>
    </source>
</evidence>